<dbReference type="PRINTS" id="PR00081">
    <property type="entry name" value="GDHRDH"/>
</dbReference>
<accession>D6X004</accession>
<proteinExistence type="predicted"/>
<organism evidence="3 4">
    <name type="scientific">Tribolium castaneum</name>
    <name type="common">Red flour beetle</name>
    <dbReference type="NCBI Taxonomy" id="7070"/>
    <lineage>
        <taxon>Eukaryota</taxon>
        <taxon>Metazoa</taxon>
        <taxon>Ecdysozoa</taxon>
        <taxon>Arthropoda</taxon>
        <taxon>Hexapoda</taxon>
        <taxon>Insecta</taxon>
        <taxon>Pterygota</taxon>
        <taxon>Neoptera</taxon>
        <taxon>Endopterygota</taxon>
        <taxon>Coleoptera</taxon>
        <taxon>Polyphaga</taxon>
        <taxon>Cucujiformia</taxon>
        <taxon>Tenebrionidae</taxon>
        <taxon>Tenebrionidae incertae sedis</taxon>
        <taxon>Tribolium</taxon>
    </lineage>
</organism>
<reference evidence="3 4" key="2">
    <citation type="journal article" date="2010" name="Nucleic Acids Res.">
        <title>BeetleBase in 2010: revisions to provide comprehensive genomic information for Tribolium castaneum.</title>
        <authorList>
            <person name="Kim H.S."/>
            <person name="Murphy T."/>
            <person name="Xia J."/>
            <person name="Caragea D."/>
            <person name="Park Y."/>
            <person name="Beeman R.W."/>
            <person name="Lorenzen M.D."/>
            <person name="Butcher S."/>
            <person name="Manak J.R."/>
            <person name="Brown S.J."/>
        </authorList>
    </citation>
    <scope>GENOME REANNOTATION</scope>
    <source>
        <strain evidence="3 4">Georgia GA2</strain>
    </source>
</reference>
<dbReference type="SUPFAM" id="SSF51735">
    <property type="entry name" value="NAD(P)-binding Rossmann-fold domains"/>
    <property type="match status" value="1"/>
</dbReference>
<dbReference type="HOGENOM" id="CLU_010194_44_5_1"/>
<dbReference type="GO" id="GO:0016491">
    <property type="term" value="F:oxidoreductase activity"/>
    <property type="evidence" value="ECO:0007669"/>
    <property type="project" value="UniProtKB-KW"/>
</dbReference>
<dbReference type="Proteomes" id="UP000007266">
    <property type="component" value="Linkage group 9"/>
</dbReference>
<keyword evidence="2" id="KW-0732">Signal</keyword>
<dbReference type="InterPro" id="IPR036291">
    <property type="entry name" value="NAD(P)-bd_dom_sf"/>
</dbReference>
<keyword evidence="4" id="KW-1185">Reference proteome</keyword>
<dbReference type="Pfam" id="PF00106">
    <property type="entry name" value="adh_short"/>
    <property type="match status" value="1"/>
</dbReference>
<gene>
    <name evidence="3" type="primary">AUGUSTUS-3.0.2_11735</name>
    <name evidence="3" type="ORF">TcasGA2_TC011735</name>
</gene>
<evidence type="ECO:0000313" key="4">
    <source>
        <dbReference type="Proteomes" id="UP000007266"/>
    </source>
</evidence>
<keyword evidence="1" id="KW-0560">Oxidoreductase</keyword>
<dbReference type="PANTHER" id="PTHR43157:SF31">
    <property type="entry name" value="PHOSPHATIDYLINOSITOL-GLYCAN BIOSYNTHESIS CLASS F PROTEIN"/>
    <property type="match status" value="1"/>
</dbReference>
<dbReference type="OMA" id="AWEYEQV"/>
<dbReference type="InParanoid" id="D6X004"/>
<evidence type="ECO:0000313" key="3">
    <source>
        <dbReference type="EMBL" id="EFA09614.2"/>
    </source>
</evidence>
<dbReference type="Gene3D" id="3.40.50.720">
    <property type="entry name" value="NAD(P)-binding Rossmann-like Domain"/>
    <property type="match status" value="1"/>
</dbReference>
<name>D6X004_TRICA</name>
<dbReference type="STRING" id="7070.D6X004"/>
<dbReference type="InterPro" id="IPR002347">
    <property type="entry name" value="SDR_fam"/>
</dbReference>
<sequence>MLALLCALFFVYFALHRLTIARTKSATCLVGKTAIVTGANSGIGYQTALNLASRGCRVIMADVSDLTQSRNNVIKFTSNSNIIAKKIDLGSLQSVREFASDIAKSEPRLDILINNAGISSSKSNRTGDGLHPVMQINYFGHFLLTHLLIDLLKKSAPSRIVFTSSFMSFFHNLTLTNLNYDADNGFASAAKIYCNSKLAQMIASDIFAAKLKGTGVTSNSINPGIVNTTLLAQFFTVQTQLKPLQLITDLYLRFVAKDAWEGSQVIVHCAVSKKLEGVSGRYFWNCVPVFKPLQAQDGEFCRKIWGETERLVKLAPEERL</sequence>
<dbReference type="OrthoDB" id="191139at2759"/>
<evidence type="ECO:0000256" key="2">
    <source>
        <dbReference type="SAM" id="SignalP"/>
    </source>
</evidence>
<feature type="chain" id="PRO_5007310864" evidence="2">
    <location>
        <begin position="22"/>
        <end position="320"/>
    </location>
</feature>
<dbReference type="AlphaFoldDB" id="D6X004"/>
<feature type="signal peptide" evidence="2">
    <location>
        <begin position="1"/>
        <end position="21"/>
    </location>
</feature>
<dbReference type="PANTHER" id="PTHR43157">
    <property type="entry name" value="PHOSPHATIDYLINOSITOL-GLYCAN BIOSYNTHESIS CLASS F PROTEIN-RELATED"/>
    <property type="match status" value="1"/>
</dbReference>
<dbReference type="eggNOG" id="KOG1208">
    <property type="taxonomic scope" value="Eukaryota"/>
</dbReference>
<reference evidence="3 4" key="1">
    <citation type="journal article" date="2008" name="Nature">
        <title>The genome of the model beetle and pest Tribolium castaneum.</title>
        <authorList>
            <consortium name="Tribolium Genome Sequencing Consortium"/>
            <person name="Richards S."/>
            <person name="Gibbs R.A."/>
            <person name="Weinstock G.M."/>
            <person name="Brown S.J."/>
            <person name="Denell R."/>
            <person name="Beeman R.W."/>
            <person name="Gibbs R."/>
            <person name="Beeman R.W."/>
            <person name="Brown S.J."/>
            <person name="Bucher G."/>
            <person name="Friedrich M."/>
            <person name="Grimmelikhuijzen C.J."/>
            <person name="Klingler M."/>
            <person name="Lorenzen M."/>
            <person name="Richards S."/>
            <person name="Roth S."/>
            <person name="Schroder R."/>
            <person name="Tautz D."/>
            <person name="Zdobnov E.M."/>
            <person name="Muzny D."/>
            <person name="Gibbs R.A."/>
            <person name="Weinstock G.M."/>
            <person name="Attaway T."/>
            <person name="Bell S."/>
            <person name="Buhay C.J."/>
            <person name="Chandrabose M.N."/>
            <person name="Chavez D."/>
            <person name="Clerk-Blankenburg K.P."/>
            <person name="Cree A."/>
            <person name="Dao M."/>
            <person name="Davis C."/>
            <person name="Chacko J."/>
            <person name="Dinh H."/>
            <person name="Dugan-Rocha S."/>
            <person name="Fowler G."/>
            <person name="Garner T.T."/>
            <person name="Garnes J."/>
            <person name="Gnirke A."/>
            <person name="Hawes A."/>
            <person name="Hernandez J."/>
            <person name="Hines S."/>
            <person name="Holder M."/>
            <person name="Hume J."/>
            <person name="Jhangiani S.N."/>
            <person name="Joshi V."/>
            <person name="Khan Z.M."/>
            <person name="Jackson L."/>
            <person name="Kovar C."/>
            <person name="Kowis A."/>
            <person name="Lee S."/>
            <person name="Lewis L.R."/>
            <person name="Margolis J."/>
            <person name="Morgan M."/>
            <person name="Nazareth L.V."/>
            <person name="Nguyen N."/>
            <person name="Okwuonu G."/>
            <person name="Parker D."/>
            <person name="Richards S."/>
            <person name="Ruiz S.J."/>
            <person name="Santibanez J."/>
            <person name="Savard J."/>
            <person name="Scherer S.E."/>
            <person name="Schneider B."/>
            <person name="Sodergren E."/>
            <person name="Tautz D."/>
            <person name="Vattahil S."/>
            <person name="Villasana D."/>
            <person name="White C.S."/>
            <person name="Wright R."/>
            <person name="Park Y."/>
            <person name="Beeman R.W."/>
            <person name="Lord J."/>
            <person name="Oppert B."/>
            <person name="Lorenzen M."/>
            <person name="Brown S."/>
            <person name="Wang L."/>
            <person name="Savard J."/>
            <person name="Tautz D."/>
            <person name="Richards S."/>
            <person name="Weinstock G."/>
            <person name="Gibbs R.A."/>
            <person name="Liu Y."/>
            <person name="Worley K."/>
            <person name="Weinstock G."/>
            <person name="Elsik C.G."/>
            <person name="Reese J.T."/>
            <person name="Elhaik E."/>
            <person name="Landan G."/>
            <person name="Graur D."/>
            <person name="Arensburger P."/>
            <person name="Atkinson P."/>
            <person name="Beeman R.W."/>
            <person name="Beidler J."/>
            <person name="Brown S.J."/>
            <person name="Demuth J.P."/>
            <person name="Drury D.W."/>
            <person name="Du Y.Z."/>
            <person name="Fujiwara H."/>
            <person name="Lorenzen M."/>
            <person name="Maselli V."/>
            <person name="Osanai M."/>
            <person name="Park Y."/>
            <person name="Robertson H.M."/>
            <person name="Tu Z."/>
            <person name="Wang J.J."/>
            <person name="Wang S."/>
            <person name="Richards S."/>
            <person name="Song H."/>
            <person name="Zhang L."/>
            <person name="Sodergren E."/>
            <person name="Werner D."/>
            <person name="Stanke M."/>
            <person name="Morgenstern B."/>
            <person name="Solovyev V."/>
            <person name="Kosarev P."/>
            <person name="Brown G."/>
            <person name="Chen H.C."/>
            <person name="Ermolaeva O."/>
            <person name="Hlavina W."/>
            <person name="Kapustin Y."/>
            <person name="Kiryutin B."/>
            <person name="Kitts P."/>
            <person name="Maglott D."/>
            <person name="Pruitt K."/>
            <person name="Sapojnikov V."/>
            <person name="Souvorov A."/>
            <person name="Mackey A.J."/>
            <person name="Waterhouse R.M."/>
            <person name="Wyder S."/>
            <person name="Zdobnov E.M."/>
            <person name="Zdobnov E.M."/>
            <person name="Wyder S."/>
            <person name="Kriventseva E.V."/>
            <person name="Kadowaki T."/>
            <person name="Bork P."/>
            <person name="Aranda M."/>
            <person name="Bao R."/>
            <person name="Beermann A."/>
            <person name="Berns N."/>
            <person name="Bolognesi R."/>
            <person name="Bonneton F."/>
            <person name="Bopp D."/>
            <person name="Brown S.J."/>
            <person name="Bucher G."/>
            <person name="Butts T."/>
            <person name="Chaumot A."/>
            <person name="Denell R.E."/>
            <person name="Ferrier D.E."/>
            <person name="Friedrich M."/>
            <person name="Gordon C.M."/>
            <person name="Jindra M."/>
            <person name="Klingler M."/>
            <person name="Lan Q."/>
            <person name="Lattorff H.M."/>
            <person name="Laudet V."/>
            <person name="von Levetsow C."/>
            <person name="Liu Z."/>
            <person name="Lutz R."/>
            <person name="Lynch J.A."/>
            <person name="da Fonseca R.N."/>
            <person name="Posnien N."/>
            <person name="Reuter R."/>
            <person name="Roth S."/>
            <person name="Savard J."/>
            <person name="Schinko J.B."/>
            <person name="Schmitt C."/>
            <person name="Schoppmeier M."/>
            <person name="Schroder R."/>
            <person name="Shippy T.D."/>
            <person name="Simonnet F."/>
            <person name="Marques-Souza H."/>
            <person name="Tautz D."/>
            <person name="Tomoyasu Y."/>
            <person name="Trauner J."/>
            <person name="Van der Zee M."/>
            <person name="Vervoort M."/>
            <person name="Wittkopp N."/>
            <person name="Wimmer E.A."/>
            <person name="Yang X."/>
            <person name="Jones A.K."/>
            <person name="Sattelle D.B."/>
            <person name="Ebert P.R."/>
            <person name="Nelson D."/>
            <person name="Scott J.G."/>
            <person name="Beeman R.W."/>
            <person name="Muthukrishnan S."/>
            <person name="Kramer K.J."/>
            <person name="Arakane Y."/>
            <person name="Beeman R.W."/>
            <person name="Zhu Q."/>
            <person name="Hogenkamp D."/>
            <person name="Dixit R."/>
            <person name="Oppert B."/>
            <person name="Jiang H."/>
            <person name="Zou Z."/>
            <person name="Marshall J."/>
            <person name="Elpidina E."/>
            <person name="Vinokurov K."/>
            <person name="Oppert C."/>
            <person name="Zou Z."/>
            <person name="Evans J."/>
            <person name="Lu Z."/>
            <person name="Zhao P."/>
            <person name="Sumathipala N."/>
            <person name="Altincicek B."/>
            <person name="Vilcinskas A."/>
            <person name="Williams M."/>
            <person name="Hultmark D."/>
            <person name="Hetru C."/>
            <person name="Jiang H."/>
            <person name="Grimmelikhuijzen C.J."/>
            <person name="Hauser F."/>
            <person name="Cazzamali G."/>
            <person name="Williamson M."/>
            <person name="Park Y."/>
            <person name="Li B."/>
            <person name="Tanaka Y."/>
            <person name="Predel R."/>
            <person name="Neupert S."/>
            <person name="Schachtner J."/>
            <person name="Verleyen P."/>
            <person name="Raible F."/>
            <person name="Bork P."/>
            <person name="Friedrich M."/>
            <person name="Walden K.K."/>
            <person name="Robertson H.M."/>
            <person name="Angeli S."/>
            <person name="Foret S."/>
            <person name="Bucher G."/>
            <person name="Schuetz S."/>
            <person name="Maleszka R."/>
            <person name="Wimmer E.A."/>
            <person name="Beeman R.W."/>
            <person name="Lorenzen M."/>
            <person name="Tomoyasu Y."/>
            <person name="Miller S.C."/>
            <person name="Grossmann D."/>
            <person name="Bucher G."/>
        </authorList>
    </citation>
    <scope>NUCLEOTIDE SEQUENCE [LARGE SCALE GENOMIC DNA]</scope>
    <source>
        <strain evidence="3 4">Georgia GA2</strain>
    </source>
</reference>
<evidence type="ECO:0000256" key="1">
    <source>
        <dbReference type="ARBA" id="ARBA00023002"/>
    </source>
</evidence>
<protein>
    <submittedName>
        <fullName evidence="3">WW domain-containing oxidoreductase-like Protein</fullName>
    </submittedName>
</protein>
<dbReference type="EMBL" id="KQ971372">
    <property type="protein sequence ID" value="EFA09614.2"/>
    <property type="molecule type" value="Genomic_DNA"/>
</dbReference>